<reference evidence="1" key="1">
    <citation type="submission" date="2022-03" db="EMBL/GenBank/DDBJ databases">
        <authorList>
            <person name="Lindestad O."/>
        </authorList>
    </citation>
    <scope>NUCLEOTIDE SEQUENCE</scope>
</reference>
<accession>A0A8S4S0J1</accession>
<name>A0A8S4S0J1_9NEOP</name>
<organism evidence="1 2">
    <name type="scientific">Pararge aegeria aegeria</name>
    <dbReference type="NCBI Taxonomy" id="348720"/>
    <lineage>
        <taxon>Eukaryota</taxon>
        <taxon>Metazoa</taxon>
        <taxon>Ecdysozoa</taxon>
        <taxon>Arthropoda</taxon>
        <taxon>Hexapoda</taxon>
        <taxon>Insecta</taxon>
        <taxon>Pterygota</taxon>
        <taxon>Neoptera</taxon>
        <taxon>Endopterygota</taxon>
        <taxon>Lepidoptera</taxon>
        <taxon>Glossata</taxon>
        <taxon>Ditrysia</taxon>
        <taxon>Papilionoidea</taxon>
        <taxon>Nymphalidae</taxon>
        <taxon>Satyrinae</taxon>
        <taxon>Satyrini</taxon>
        <taxon>Parargina</taxon>
        <taxon>Pararge</taxon>
    </lineage>
</organism>
<evidence type="ECO:0000313" key="2">
    <source>
        <dbReference type="Proteomes" id="UP000838756"/>
    </source>
</evidence>
<proteinExistence type="predicted"/>
<dbReference type="Proteomes" id="UP000838756">
    <property type="component" value="Unassembled WGS sequence"/>
</dbReference>
<gene>
    <name evidence="1" type="primary">jg22334</name>
    <name evidence="1" type="ORF">PAEG_LOCUS20807</name>
</gene>
<protein>
    <submittedName>
        <fullName evidence="1">Jg22334 protein</fullName>
    </submittedName>
</protein>
<sequence length="91" mass="10126">MKVRYIVGTEENGSWKSISDPNGGPETKMRSASYASAVYRPRRDADDYGTSRFDGKKAKGELDQIVLEHTLRNISYGIPKGRQPCDDVSNS</sequence>
<dbReference type="AlphaFoldDB" id="A0A8S4S0J1"/>
<keyword evidence="2" id="KW-1185">Reference proteome</keyword>
<evidence type="ECO:0000313" key="1">
    <source>
        <dbReference type="EMBL" id="CAH2244907.1"/>
    </source>
</evidence>
<comment type="caution">
    <text evidence="1">The sequence shown here is derived from an EMBL/GenBank/DDBJ whole genome shotgun (WGS) entry which is preliminary data.</text>
</comment>
<dbReference type="EMBL" id="CAKXAJ010025868">
    <property type="protein sequence ID" value="CAH2244907.1"/>
    <property type="molecule type" value="Genomic_DNA"/>
</dbReference>